<sequence>MGYITTLCDQPTQMAMILTISAGILTLGIYGSNSNEVSAAMALLPILLLAAKSILQRILFNRSELAKQITEQWDRLPAHYIRSRFQCAQFISDSLASARDDKDGCEVRNIDDDECEKDASILLQISSAGQILRTSNIRWDLPLLVFESMLRETQIPDNDNRAVELVARLLNGRIIYLVGTFSPLNSAQTTTVLAICQYLNGLSGQNRLLRWFRCRNFVQRCRNEPRNQQIL</sequence>
<keyword evidence="1" id="KW-0472">Membrane</keyword>
<protein>
    <submittedName>
        <fullName evidence="2">Uncharacterized protein</fullName>
    </submittedName>
</protein>
<name>A0A0H5R4K9_9EUKA</name>
<dbReference type="EMBL" id="HACM01002562">
    <property type="protein sequence ID" value="CRZ03004.1"/>
    <property type="molecule type" value="Transcribed_RNA"/>
</dbReference>
<proteinExistence type="predicted"/>
<feature type="transmembrane region" description="Helical" evidence="1">
    <location>
        <begin position="37"/>
        <end position="55"/>
    </location>
</feature>
<dbReference type="AlphaFoldDB" id="A0A0H5R4K9"/>
<reference evidence="2" key="1">
    <citation type="submission" date="2015-04" db="EMBL/GenBank/DDBJ databases">
        <title>The genome sequence of the plant pathogenic Rhizarian Plasmodiophora brassicae reveals insights in its biotrophic life cycle and the origin of chitin synthesis.</title>
        <authorList>
            <person name="Schwelm A."/>
            <person name="Fogelqvist J."/>
            <person name="Knaust A."/>
            <person name="Julke S."/>
            <person name="Lilja T."/>
            <person name="Dhandapani V."/>
            <person name="Bonilla-Rosso G."/>
            <person name="Karlsson M."/>
            <person name="Shevchenko A."/>
            <person name="Choi S.R."/>
            <person name="Kim H.G."/>
            <person name="Park J.Y."/>
            <person name="Lim Y.P."/>
            <person name="Ludwig-Muller J."/>
            <person name="Dixelius C."/>
        </authorList>
    </citation>
    <scope>NUCLEOTIDE SEQUENCE</scope>
    <source>
        <tissue evidence="2">Potato root galls</tissue>
    </source>
</reference>
<keyword evidence="1" id="KW-1133">Transmembrane helix</keyword>
<evidence type="ECO:0000256" key="1">
    <source>
        <dbReference type="SAM" id="Phobius"/>
    </source>
</evidence>
<evidence type="ECO:0000313" key="2">
    <source>
        <dbReference type="EMBL" id="CRZ03004.1"/>
    </source>
</evidence>
<organism evidence="2">
    <name type="scientific">Spongospora subterranea</name>
    <dbReference type="NCBI Taxonomy" id="70186"/>
    <lineage>
        <taxon>Eukaryota</taxon>
        <taxon>Sar</taxon>
        <taxon>Rhizaria</taxon>
        <taxon>Endomyxa</taxon>
        <taxon>Phytomyxea</taxon>
        <taxon>Plasmodiophorida</taxon>
        <taxon>Plasmodiophoridae</taxon>
        <taxon>Spongospora</taxon>
    </lineage>
</organism>
<accession>A0A0H5R4K9</accession>
<feature type="transmembrane region" description="Helical" evidence="1">
    <location>
        <begin position="12"/>
        <end position="31"/>
    </location>
</feature>
<keyword evidence="1" id="KW-0812">Transmembrane</keyword>